<evidence type="ECO:0000256" key="1">
    <source>
        <dbReference type="SAM" id="Phobius"/>
    </source>
</evidence>
<name>A0AAD6MF15_9ROSI</name>
<dbReference type="Proteomes" id="UP001164929">
    <property type="component" value="Chromosome 10"/>
</dbReference>
<keyword evidence="1" id="KW-1133">Transmembrane helix</keyword>
<accession>A0AAD6MF15</accession>
<protein>
    <submittedName>
        <fullName evidence="2">Uncharacterized protein</fullName>
    </submittedName>
</protein>
<keyword evidence="1" id="KW-0812">Transmembrane</keyword>
<evidence type="ECO:0000313" key="2">
    <source>
        <dbReference type="EMBL" id="KAJ6983087.1"/>
    </source>
</evidence>
<gene>
    <name evidence="2" type="ORF">NC653_026029</name>
</gene>
<sequence>MIIRVYLSRRRKLARLVLLKVLIKSKGEGSESTRIPPEPLRCYSGTTSRRLLWSVIVKSFKLLQVFHYTLCLAVAILMTLELPYLQN</sequence>
<proteinExistence type="predicted"/>
<evidence type="ECO:0000313" key="3">
    <source>
        <dbReference type="Proteomes" id="UP001164929"/>
    </source>
</evidence>
<keyword evidence="1" id="KW-0472">Membrane</keyword>
<feature type="transmembrane region" description="Helical" evidence="1">
    <location>
        <begin position="65"/>
        <end position="85"/>
    </location>
</feature>
<organism evidence="2 3">
    <name type="scientific">Populus alba x Populus x berolinensis</name>
    <dbReference type="NCBI Taxonomy" id="444605"/>
    <lineage>
        <taxon>Eukaryota</taxon>
        <taxon>Viridiplantae</taxon>
        <taxon>Streptophyta</taxon>
        <taxon>Embryophyta</taxon>
        <taxon>Tracheophyta</taxon>
        <taxon>Spermatophyta</taxon>
        <taxon>Magnoliopsida</taxon>
        <taxon>eudicotyledons</taxon>
        <taxon>Gunneridae</taxon>
        <taxon>Pentapetalae</taxon>
        <taxon>rosids</taxon>
        <taxon>fabids</taxon>
        <taxon>Malpighiales</taxon>
        <taxon>Salicaceae</taxon>
        <taxon>Saliceae</taxon>
        <taxon>Populus</taxon>
    </lineage>
</organism>
<comment type="caution">
    <text evidence="2">The sequence shown here is derived from an EMBL/GenBank/DDBJ whole genome shotgun (WGS) entry which is preliminary data.</text>
</comment>
<dbReference type="EMBL" id="JAQIZT010000010">
    <property type="protein sequence ID" value="KAJ6983087.1"/>
    <property type="molecule type" value="Genomic_DNA"/>
</dbReference>
<keyword evidence="3" id="KW-1185">Reference proteome</keyword>
<dbReference type="AlphaFoldDB" id="A0AAD6MF15"/>
<reference evidence="2" key="1">
    <citation type="journal article" date="2023" name="Mol. Ecol. Resour.">
        <title>Chromosome-level genome assembly of a triploid poplar Populus alba 'Berolinensis'.</title>
        <authorList>
            <person name="Chen S."/>
            <person name="Yu Y."/>
            <person name="Wang X."/>
            <person name="Wang S."/>
            <person name="Zhang T."/>
            <person name="Zhou Y."/>
            <person name="He R."/>
            <person name="Meng N."/>
            <person name="Wang Y."/>
            <person name="Liu W."/>
            <person name="Liu Z."/>
            <person name="Liu J."/>
            <person name="Guo Q."/>
            <person name="Huang H."/>
            <person name="Sederoff R.R."/>
            <person name="Wang G."/>
            <person name="Qu G."/>
            <person name="Chen S."/>
        </authorList>
    </citation>
    <scope>NUCLEOTIDE SEQUENCE</scope>
    <source>
        <strain evidence="2">SC-2020</strain>
    </source>
</reference>